<dbReference type="InterPro" id="IPR011006">
    <property type="entry name" value="CheY-like_superfamily"/>
</dbReference>
<dbReference type="PROSITE" id="PS50110">
    <property type="entry name" value="RESPONSE_REGULATORY"/>
    <property type="match status" value="1"/>
</dbReference>
<name>A0ABQ6Q1Z9_9BACT</name>
<gene>
    <name evidence="3" type="ORF">Ataiwa_24680</name>
</gene>
<keyword evidence="1" id="KW-0597">Phosphoprotein</keyword>
<comment type="caution">
    <text evidence="3">The sequence shown here is derived from an EMBL/GenBank/DDBJ whole genome shotgun (WGS) entry which is preliminary data.</text>
</comment>
<reference evidence="3 4" key="1">
    <citation type="submission" date="2023-08" db="EMBL/GenBank/DDBJ databases">
        <title>Draft genome sequence of Algoriphagus taiwanensis.</title>
        <authorList>
            <person name="Takatani N."/>
            <person name="Hosokawa M."/>
            <person name="Sawabe T."/>
        </authorList>
    </citation>
    <scope>NUCLEOTIDE SEQUENCE [LARGE SCALE GENOMIC DNA]</scope>
    <source>
        <strain evidence="3 4">JCM 19755</strain>
    </source>
</reference>
<dbReference type="EMBL" id="BTPE01000008">
    <property type="protein sequence ID" value="GMQ34196.1"/>
    <property type="molecule type" value="Genomic_DNA"/>
</dbReference>
<evidence type="ECO:0000256" key="1">
    <source>
        <dbReference type="PROSITE-ProRule" id="PRU00169"/>
    </source>
</evidence>
<proteinExistence type="predicted"/>
<feature type="modified residue" description="4-aspartylphosphate" evidence="1">
    <location>
        <position position="58"/>
    </location>
</feature>
<dbReference type="SUPFAM" id="SSF52172">
    <property type="entry name" value="CheY-like"/>
    <property type="match status" value="1"/>
</dbReference>
<sequence length="122" mass="13736">MNQSDNLLVVLDDDKIMHLLLRKRINLLGLVSDLKFFDQASDALNFLSEAPQAVVISDLNLGVMEAWEFLDSLFNQGFQGKFFLMSSSIINSDRVRANADPRVSGFFEKPLSETDLIQILQA</sequence>
<keyword evidence="4" id="KW-1185">Reference proteome</keyword>
<protein>
    <recommendedName>
        <fullName evidence="2">Response regulatory domain-containing protein</fullName>
    </recommendedName>
</protein>
<dbReference type="Proteomes" id="UP001307705">
    <property type="component" value="Unassembled WGS sequence"/>
</dbReference>
<evidence type="ECO:0000313" key="4">
    <source>
        <dbReference type="Proteomes" id="UP001307705"/>
    </source>
</evidence>
<dbReference type="RefSeq" id="WP_338229023.1">
    <property type="nucleotide sequence ID" value="NZ_BTPE01000008.1"/>
</dbReference>
<dbReference type="Gene3D" id="3.40.50.2300">
    <property type="match status" value="1"/>
</dbReference>
<evidence type="ECO:0000259" key="2">
    <source>
        <dbReference type="PROSITE" id="PS50110"/>
    </source>
</evidence>
<evidence type="ECO:0000313" key="3">
    <source>
        <dbReference type="EMBL" id="GMQ34196.1"/>
    </source>
</evidence>
<dbReference type="InterPro" id="IPR001789">
    <property type="entry name" value="Sig_transdc_resp-reg_receiver"/>
</dbReference>
<feature type="domain" description="Response regulatory" evidence="2">
    <location>
        <begin position="7"/>
        <end position="122"/>
    </location>
</feature>
<accession>A0ABQ6Q1Z9</accession>
<dbReference type="Pfam" id="PF00072">
    <property type="entry name" value="Response_reg"/>
    <property type="match status" value="1"/>
</dbReference>
<organism evidence="3 4">
    <name type="scientific">Algoriphagus taiwanensis</name>
    <dbReference type="NCBI Taxonomy" id="1445656"/>
    <lineage>
        <taxon>Bacteria</taxon>
        <taxon>Pseudomonadati</taxon>
        <taxon>Bacteroidota</taxon>
        <taxon>Cytophagia</taxon>
        <taxon>Cytophagales</taxon>
        <taxon>Cyclobacteriaceae</taxon>
        <taxon>Algoriphagus</taxon>
    </lineage>
</organism>